<dbReference type="EMBL" id="JAWZYT010000955">
    <property type="protein sequence ID" value="KAK4317066.1"/>
    <property type="molecule type" value="Genomic_DNA"/>
</dbReference>
<dbReference type="InterPro" id="IPR052192">
    <property type="entry name" value="Insect_Ionotropic_Sensory_Rcpt"/>
</dbReference>
<protein>
    <recommendedName>
        <fullName evidence="13">Ionotropic glutamate receptor L-glutamate and glycine-binding domain-containing protein</fullName>
    </recommendedName>
</protein>
<dbReference type="Gene3D" id="3.40.190.10">
    <property type="entry name" value="Periplasmic binding protein-like II"/>
    <property type="match status" value="1"/>
</dbReference>
<evidence type="ECO:0000256" key="4">
    <source>
        <dbReference type="ARBA" id="ARBA00022692"/>
    </source>
</evidence>
<evidence type="ECO:0000313" key="14">
    <source>
        <dbReference type="EMBL" id="KAK4317066.1"/>
    </source>
</evidence>
<evidence type="ECO:0000256" key="5">
    <source>
        <dbReference type="ARBA" id="ARBA00022989"/>
    </source>
</evidence>
<keyword evidence="10" id="KW-1071">Ligand-gated ion channel</keyword>
<reference evidence="14" key="1">
    <citation type="submission" date="2023-11" db="EMBL/GenBank/DDBJ databases">
        <title>Genome assemblies of two species of porcelain crab, Petrolisthes cinctipes and Petrolisthes manimaculis (Anomura: Porcellanidae).</title>
        <authorList>
            <person name="Angst P."/>
        </authorList>
    </citation>
    <scope>NUCLEOTIDE SEQUENCE</scope>
    <source>
        <strain evidence="14">PB745_02</strain>
        <tissue evidence="14">Gill</tissue>
    </source>
</reference>
<dbReference type="SUPFAM" id="SSF53850">
    <property type="entry name" value="Periplasmic binding protein-like II"/>
    <property type="match status" value="1"/>
</dbReference>
<evidence type="ECO:0000256" key="12">
    <source>
        <dbReference type="SAM" id="Phobius"/>
    </source>
</evidence>
<evidence type="ECO:0000256" key="11">
    <source>
        <dbReference type="ARBA" id="ARBA00023303"/>
    </source>
</evidence>
<keyword evidence="7 12" id="KW-0472">Membrane</keyword>
<evidence type="ECO:0000256" key="6">
    <source>
        <dbReference type="ARBA" id="ARBA00023065"/>
    </source>
</evidence>
<feature type="domain" description="Ionotropic glutamate receptor L-glutamate and glycine-binding" evidence="13">
    <location>
        <begin position="3"/>
        <end position="55"/>
    </location>
</feature>
<keyword evidence="5 12" id="KW-1133">Transmembrane helix</keyword>
<keyword evidence="8" id="KW-0675">Receptor</keyword>
<keyword evidence="11" id="KW-0407">Ion channel</keyword>
<evidence type="ECO:0000256" key="10">
    <source>
        <dbReference type="ARBA" id="ARBA00023286"/>
    </source>
</evidence>
<evidence type="ECO:0000259" key="13">
    <source>
        <dbReference type="Pfam" id="PF10613"/>
    </source>
</evidence>
<dbReference type="Pfam" id="PF10613">
    <property type="entry name" value="Lig_chan-Glu_bd"/>
    <property type="match status" value="1"/>
</dbReference>
<feature type="transmembrane region" description="Helical" evidence="12">
    <location>
        <begin position="279"/>
        <end position="299"/>
    </location>
</feature>
<comment type="caution">
    <text evidence="14">The sequence shown here is derived from an EMBL/GenBank/DDBJ whole genome shotgun (WGS) entry which is preliminary data.</text>
</comment>
<dbReference type="InterPro" id="IPR019594">
    <property type="entry name" value="Glu/Gly-bd"/>
</dbReference>
<sequence length="305" mass="34227">MRVRFQILRPPDGLWGVEMENGTWNGMLGMLQRQEVDMALGPFAISYPRTQVADFIGSVFVLPHRVYLPRPRGNSDVSDFVRLYHPLVCDGFMVSGNTGNNEYIQWSTSGFTHRTSCPHTNIISEAAGGTVTAALETGTRRHYTSHLQAEVPLYKELLYGSSGVFPDCYAARRDITQGRFAALCDLLSGELMIARSFSTTGRCDFYSPRENVVTHSYTLVVQKQSSLKPRLQYWLQELQERGWVDQLVRQKINNGTQCRVVPGKEEGQRIPTPLLVDQVWGVFAIWGVGLASAGVMFCIEVTIKI</sequence>
<keyword evidence="9" id="KW-0325">Glycoprotein</keyword>
<comment type="subcellular location">
    <subcellularLocation>
        <location evidence="1">Cell membrane</location>
        <topology evidence="1">Multi-pass membrane protein</topology>
    </subcellularLocation>
</comment>
<evidence type="ECO:0000256" key="9">
    <source>
        <dbReference type="ARBA" id="ARBA00023180"/>
    </source>
</evidence>
<evidence type="ECO:0000256" key="8">
    <source>
        <dbReference type="ARBA" id="ARBA00023170"/>
    </source>
</evidence>
<keyword evidence="2" id="KW-0813">Transport</keyword>
<keyword evidence="3" id="KW-1003">Cell membrane</keyword>
<dbReference type="GO" id="GO:0005886">
    <property type="term" value="C:plasma membrane"/>
    <property type="evidence" value="ECO:0007669"/>
    <property type="project" value="UniProtKB-SubCell"/>
</dbReference>
<evidence type="ECO:0000256" key="2">
    <source>
        <dbReference type="ARBA" id="ARBA00022448"/>
    </source>
</evidence>
<dbReference type="PANTHER" id="PTHR42643">
    <property type="entry name" value="IONOTROPIC RECEPTOR 20A-RELATED"/>
    <property type="match status" value="1"/>
</dbReference>
<evidence type="ECO:0000256" key="7">
    <source>
        <dbReference type="ARBA" id="ARBA00023136"/>
    </source>
</evidence>
<keyword evidence="4 12" id="KW-0812">Transmembrane</keyword>
<dbReference type="AlphaFoldDB" id="A0AAE1PZX7"/>
<dbReference type="GO" id="GO:0015276">
    <property type="term" value="F:ligand-gated monoatomic ion channel activity"/>
    <property type="evidence" value="ECO:0007669"/>
    <property type="project" value="InterPro"/>
</dbReference>
<accession>A0AAE1PZX7</accession>
<gene>
    <name evidence="14" type="ORF">Pmani_011816</name>
</gene>
<proteinExistence type="predicted"/>
<name>A0AAE1PZX7_9EUCA</name>
<dbReference type="Proteomes" id="UP001292094">
    <property type="component" value="Unassembled WGS sequence"/>
</dbReference>
<evidence type="ECO:0000256" key="1">
    <source>
        <dbReference type="ARBA" id="ARBA00004651"/>
    </source>
</evidence>
<keyword evidence="15" id="KW-1185">Reference proteome</keyword>
<keyword evidence="6" id="KW-0406">Ion transport</keyword>
<dbReference type="PANTHER" id="PTHR42643:SF24">
    <property type="entry name" value="IONOTROPIC RECEPTOR 60A"/>
    <property type="match status" value="1"/>
</dbReference>
<organism evidence="14 15">
    <name type="scientific">Petrolisthes manimaculis</name>
    <dbReference type="NCBI Taxonomy" id="1843537"/>
    <lineage>
        <taxon>Eukaryota</taxon>
        <taxon>Metazoa</taxon>
        <taxon>Ecdysozoa</taxon>
        <taxon>Arthropoda</taxon>
        <taxon>Crustacea</taxon>
        <taxon>Multicrustacea</taxon>
        <taxon>Malacostraca</taxon>
        <taxon>Eumalacostraca</taxon>
        <taxon>Eucarida</taxon>
        <taxon>Decapoda</taxon>
        <taxon>Pleocyemata</taxon>
        <taxon>Anomura</taxon>
        <taxon>Galatheoidea</taxon>
        <taxon>Porcellanidae</taxon>
        <taxon>Petrolisthes</taxon>
    </lineage>
</organism>
<evidence type="ECO:0000313" key="15">
    <source>
        <dbReference type="Proteomes" id="UP001292094"/>
    </source>
</evidence>
<evidence type="ECO:0000256" key="3">
    <source>
        <dbReference type="ARBA" id="ARBA00022475"/>
    </source>
</evidence>